<proteinExistence type="predicted"/>
<dbReference type="EMBL" id="LNZB01000060">
    <property type="protein sequence ID" value="KTD74908.1"/>
    <property type="molecule type" value="Genomic_DNA"/>
</dbReference>
<dbReference type="InterPro" id="IPR029063">
    <property type="entry name" value="SAM-dependent_MTases_sf"/>
</dbReference>
<dbReference type="STRING" id="66969.Lwal_2949"/>
<dbReference type="OrthoDB" id="9791837at2"/>
<dbReference type="PATRIC" id="fig|66969.6.peg.3203"/>
<dbReference type="Proteomes" id="UP000054729">
    <property type="component" value="Unassembled WGS sequence"/>
</dbReference>
<dbReference type="Gene3D" id="3.40.50.150">
    <property type="entry name" value="Vaccinia Virus protein VP39"/>
    <property type="match status" value="1"/>
</dbReference>
<dbReference type="RefSeq" id="WP_058481559.1">
    <property type="nucleotide sequence ID" value="NZ_CAAAIQ010000010.1"/>
</dbReference>
<dbReference type="AlphaFoldDB" id="A0A0W1A0N3"/>
<feature type="domain" description="Methyltransferase" evidence="1">
    <location>
        <begin position="21"/>
        <end position="163"/>
    </location>
</feature>
<comment type="caution">
    <text evidence="2">The sequence shown here is derived from an EMBL/GenBank/DDBJ whole genome shotgun (WGS) entry which is preliminary data.</text>
</comment>
<evidence type="ECO:0000313" key="2">
    <source>
        <dbReference type="EMBL" id="KTD74908.1"/>
    </source>
</evidence>
<gene>
    <name evidence="2" type="ORF">Lwal_2949</name>
</gene>
<dbReference type="SUPFAM" id="SSF53335">
    <property type="entry name" value="S-adenosyl-L-methionine-dependent methyltransferases"/>
    <property type="match status" value="1"/>
</dbReference>
<keyword evidence="3" id="KW-1185">Reference proteome</keyword>
<evidence type="ECO:0000259" key="1">
    <source>
        <dbReference type="Pfam" id="PF13847"/>
    </source>
</evidence>
<accession>A0A0W1A0N3</accession>
<dbReference type="InterPro" id="IPR025714">
    <property type="entry name" value="Methyltranfer_dom"/>
</dbReference>
<dbReference type="PANTHER" id="PTHR43861">
    <property type="entry name" value="TRANS-ACONITATE 2-METHYLTRANSFERASE-RELATED"/>
    <property type="match status" value="1"/>
</dbReference>
<reference evidence="2 3" key="1">
    <citation type="submission" date="2015-11" db="EMBL/GenBank/DDBJ databases">
        <title>Genomic analysis of 38 Legionella species identifies large and diverse effector repertoires.</title>
        <authorList>
            <person name="Burstein D."/>
            <person name="Amaro F."/>
            <person name="Zusman T."/>
            <person name="Lifshitz Z."/>
            <person name="Cohen O."/>
            <person name="Gilbert J.A."/>
            <person name="Pupko T."/>
            <person name="Shuman H.A."/>
            <person name="Segal G."/>
        </authorList>
    </citation>
    <scope>NUCLEOTIDE SEQUENCE [LARGE SCALE GENOMIC DNA]</scope>
    <source>
        <strain evidence="2 3">ATCC 51914</strain>
    </source>
</reference>
<sequence>MTEIMAHKKQLILELGDIASAKILDYGCGAGDFIELFLSESRQPKEIYAVDSSKEMIEKIQIRFANYIEKGIVIPRVCSNPTELYDTQFDRIICHNVLECVKDKPEFINSFNRLLIPQGIFLLSHHDFDSAIYNSNYKKLTRELIHHFADTQQSWQKHCDGQMGRKIPGLVEASLFKDNANFKTWRIVEREFQTGNYGFIMANMITEVAKTTFDDQTLKTWGTDLTLKNQIGEYYFAIDLVLAVLVKEANLMISQVERME</sequence>
<name>A0A0W1A0N3_9GAMM</name>
<dbReference type="Pfam" id="PF13847">
    <property type="entry name" value="Methyltransf_31"/>
    <property type="match status" value="1"/>
</dbReference>
<dbReference type="CDD" id="cd02440">
    <property type="entry name" value="AdoMet_MTases"/>
    <property type="match status" value="1"/>
</dbReference>
<organism evidence="2 3">
    <name type="scientific">Legionella waltersii</name>
    <dbReference type="NCBI Taxonomy" id="66969"/>
    <lineage>
        <taxon>Bacteria</taxon>
        <taxon>Pseudomonadati</taxon>
        <taxon>Pseudomonadota</taxon>
        <taxon>Gammaproteobacteria</taxon>
        <taxon>Legionellales</taxon>
        <taxon>Legionellaceae</taxon>
        <taxon>Legionella</taxon>
    </lineage>
</organism>
<protein>
    <recommendedName>
        <fullName evidence="1">Methyltransferase domain-containing protein</fullName>
    </recommendedName>
</protein>
<evidence type="ECO:0000313" key="3">
    <source>
        <dbReference type="Proteomes" id="UP000054729"/>
    </source>
</evidence>